<dbReference type="SUPFAM" id="SSF52317">
    <property type="entry name" value="Class I glutamine amidotransferase-like"/>
    <property type="match status" value="1"/>
</dbReference>
<dbReference type="AlphaFoldDB" id="A0A7W7MXQ8"/>
<dbReference type="Pfam" id="PF07722">
    <property type="entry name" value="Peptidase_C26"/>
    <property type="match status" value="1"/>
</dbReference>
<keyword evidence="2" id="KW-0808">Transferase</keyword>
<reference evidence="1" key="1">
    <citation type="journal article" date="2014" name="Int. J. Syst. Evol. Microbiol.">
        <title>Complete genome of a new Firmicutes species belonging to the dominant human colonic microbiota ('Ruminococcus bicirculans') reveals two chromosomes and a selective capacity to utilize plant glucans.</title>
        <authorList>
            <consortium name="NISC Comparative Sequencing Program"/>
            <person name="Wegmann U."/>
            <person name="Louis P."/>
            <person name="Goesmann A."/>
            <person name="Henrissat B."/>
            <person name="Duncan S.H."/>
            <person name="Flint H.J."/>
        </authorList>
    </citation>
    <scope>NUCLEOTIDE SEQUENCE</scope>
    <source>
        <strain evidence="1">JCM 10667</strain>
    </source>
</reference>
<evidence type="ECO:0000313" key="4">
    <source>
        <dbReference type="Proteomes" id="UP001501427"/>
    </source>
</evidence>
<dbReference type="EMBL" id="JACHMV010000001">
    <property type="protein sequence ID" value="MBB4775116.1"/>
    <property type="molecule type" value="Genomic_DNA"/>
</dbReference>
<dbReference type="Proteomes" id="UP000549343">
    <property type="component" value="Unassembled WGS sequence"/>
</dbReference>
<organism evidence="2 3">
    <name type="scientific">Actinomadura livida</name>
    <dbReference type="NCBI Taxonomy" id="79909"/>
    <lineage>
        <taxon>Bacteria</taxon>
        <taxon>Bacillati</taxon>
        <taxon>Actinomycetota</taxon>
        <taxon>Actinomycetes</taxon>
        <taxon>Streptosporangiales</taxon>
        <taxon>Thermomonosporaceae</taxon>
        <taxon>Actinomadura</taxon>
    </lineage>
</organism>
<dbReference type="Proteomes" id="UP001501427">
    <property type="component" value="Unassembled WGS sequence"/>
</dbReference>
<dbReference type="GO" id="GO:0005829">
    <property type="term" value="C:cytosol"/>
    <property type="evidence" value="ECO:0007669"/>
    <property type="project" value="TreeGrafter"/>
</dbReference>
<reference evidence="1" key="4">
    <citation type="submission" date="2023-12" db="EMBL/GenBank/DDBJ databases">
        <authorList>
            <person name="Sun Q."/>
            <person name="Inoue M."/>
        </authorList>
    </citation>
    <scope>NUCLEOTIDE SEQUENCE</scope>
    <source>
        <strain evidence="1">JCM 10667</strain>
    </source>
</reference>
<dbReference type="PROSITE" id="PS51273">
    <property type="entry name" value="GATASE_TYPE_1"/>
    <property type="match status" value="1"/>
</dbReference>
<reference evidence="4" key="2">
    <citation type="journal article" date="2019" name="Int. J. Syst. Evol. Microbiol.">
        <title>The Global Catalogue of Microorganisms (GCM) 10K type strain sequencing project: providing services to taxonomists for standard genome sequencing and annotation.</title>
        <authorList>
            <consortium name="The Broad Institute Genomics Platform"/>
            <consortium name="The Broad Institute Genome Sequencing Center for Infectious Disease"/>
            <person name="Wu L."/>
            <person name="Ma J."/>
        </authorList>
    </citation>
    <scope>NUCLEOTIDE SEQUENCE [LARGE SCALE GENOMIC DNA]</scope>
    <source>
        <strain evidence="4">JCM 10667</strain>
    </source>
</reference>
<sequence length="250" mass="25976">MSEAIRGGPSPNAAGAGAPPLIGITTYQEPARWGIWVREAALLPVPYVRAVERAGGIPVMLPPTAKLRGVDALVGRLDGIVLAGGGDVDPELYGAARHAMTGPPQPQRDRFELALARAAVDADLPFLAICRGMQVLNVARGGALVQHLPEAVGHDGHAPESGLVGSHPVQISATSLVGKIMGDSADVPTYHHQAVGRLGRGLAAVAWAEDQVVEAVELQGHRFGLAVQWHPEEAGDGRLFDALVAEAAGR</sequence>
<dbReference type="RefSeq" id="WP_184884190.1">
    <property type="nucleotide sequence ID" value="NZ_BAAAHD010000075.1"/>
</dbReference>
<evidence type="ECO:0000313" key="2">
    <source>
        <dbReference type="EMBL" id="MBB4775116.1"/>
    </source>
</evidence>
<dbReference type="GO" id="GO:0006598">
    <property type="term" value="P:polyamine catabolic process"/>
    <property type="evidence" value="ECO:0007669"/>
    <property type="project" value="TreeGrafter"/>
</dbReference>
<dbReference type="PANTHER" id="PTHR43235">
    <property type="entry name" value="GLUTAMINE AMIDOTRANSFERASE PB2B2.05-RELATED"/>
    <property type="match status" value="1"/>
</dbReference>
<keyword evidence="2" id="KW-0315">Glutamine amidotransferase</keyword>
<proteinExistence type="predicted"/>
<dbReference type="Gene3D" id="3.40.50.880">
    <property type="match status" value="1"/>
</dbReference>
<reference evidence="2 3" key="3">
    <citation type="submission" date="2020-08" db="EMBL/GenBank/DDBJ databases">
        <title>Sequencing the genomes of 1000 actinobacteria strains.</title>
        <authorList>
            <person name="Klenk H.-P."/>
        </authorList>
    </citation>
    <scope>NUCLEOTIDE SEQUENCE [LARGE SCALE GENOMIC DNA]</scope>
    <source>
        <strain evidence="2 3">DSM 44772</strain>
    </source>
</reference>
<comment type="caution">
    <text evidence="2">The sequence shown here is derived from an EMBL/GenBank/DDBJ whole genome shotgun (WGS) entry which is preliminary data.</text>
</comment>
<dbReference type="CDD" id="cd01745">
    <property type="entry name" value="GATase1_2"/>
    <property type="match status" value="1"/>
</dbReference>
<keyword evidence="1" id="KW-0378">Hydrolase</keyword>
<keyword evidence="4" id="KW-1185">Reference proteome</keyword>
<dbReference type="InterPro" id="IPR044668">
    <property type="entry name" value="PuuD-like"/>
</dbReference>
<protein>
    <submittedName>
        <fullName evidence="1">Gamma-glutamyl-gamma-aminobutyrate hydrolase family protein</fullName>
    </submittedName>
    <submittedName>
        <fullName evidence="2">Putative glutamine amidotransferase</fullName>
    </submittedName>
</protein>
<accession>A0A7W7MXQ8</accession>
<dbReference type="GO" id="GO:0016740">
    <property type="term" value="F:transferase activity"/>
    <property type="evidence" value="ECO:0007669"/>
    <property type="project" value="UniProtKB-KW"/>
</dbReference>
<gene>
    <name evidence="2" type="ORF">F4557_003534</name>
    <name evidence="1" type="ORF">GCM10009546_64310</name>
</gene>
<dbReference type="PANTHER" id="PTHR43235:SF1">
    <property type="entry name" value="GLUTAMINE AMIDOTRANSFERASE PB2B2.05-RELATED"/>
    <property type="match status" value="1"/>
</dbReference>
<dbReference type="GO" id="GO:0033969">
    <property type="term" value="F:gamma-glutamyl-gamma-aminobutyrate hydrolase activity"/>
    <property type="evidence" value="ECO:0007669"/>
    <property type="project" value="TreeGrafter"/>
</dbReference>
<evidence type="ECO:0000313" key="3">
    <source>
        <dbReference type="Proteomes" id="UP000549343"/>
    </source>
</evidence>
<name>A0A7W7MXQ8_9ACTN</name>
<evidence type="ECO:0000313" key="1">
    <source>
        <dbReference type="EMBL" id="GAA0593053.1"/>
    </source>
</evidence>
<dbReference type="EMBL" id="BAAAHD010000075">
    <property type="protein sequence ID" value="GAA0593053.1"/>
    <property type="molecule type" value="Genomic_DNA"/>
</dbReference>
<dbReference type="InterPro" id="IPR029062">
    <property type="entry name" value="Class_I_gatase-like"/>
</dbReference>
<dbReference type="InterPro" id="IPR011697">
    <property type="entry name" value="Peptidase_C26"/>
</dbReference>